<protein>
    <recommendedName>
        <fullName evidence="2">DUF6604 domain-containing protein</fullName>
    </recommendedName>
</protein>
<dbReference type="Pfam" id="PF20253">
    <property type="entry name" value="DUF6604"/>
    <property type="match status" value="1"/>
</dbReference>
<dbReference type="InterPro" id="IPR046539">
    <property type="entry name" value="DUF6604"/>
</dbReference>
<organism evidence="3 4">
    <name type="scientific">Diaporthe australafricana</name>
    <dbReference type="NCBI Taxonomy" id="127596"/>
    <lineage>
        <taxon>Eukaryota</taxon>
        <taxon>Fungi</taxon>
        <taxon>Dikarya</taxon>
        <taxon>Ascomycota</taxon>
        <taxon>Pezizomycotina</taxon>
        <taxon>Sordariomycetes</taxon>
        <taxon>Sordariomycetidae</taxon>
        <taxon>Diaporthales</taxon>
        <taxon>Diaporthaceae</taxon>
        <taxon>Diaporthe</taxon>
    </lineage>
</organism>
<sequence>MPAAAAERVRAETTSATPASTGDAWINGFQKLNVYEPSKEFLDAPDIQRPEPAAPSDNDGVYEAEEAARIDFEDAIFAFALMIDDLNKIRHEIKNIWSNYSDGMCELAAAAVATNTAVDLACNLAEEIDPLLRPHGGFWKITRKFYFTIAATKGLYGPLEGIAEIASQGFTFDPKTYDIADSTLFGTYHMLDGFMAVLRPGQLPLFKPGHFGTYNPGSDRDRKSSTEKWQEDKILMMEVCTELMTIIRTLPQWPVEDALLRGMREMDEKHKVPFSLVFAAQVYLDIHHLLRDQVGRGMQEMAHQTNIMRNDLKSHLDFHKNLKIKTWSIANDKILINTEKMIAWLGEDPVHQVKVREYRKMGLPLSPDVQKYYLLTQSPVMAGLVLYHYRSLTYEIGITVANAWGSIAYSHHLYNALQKEGLMQVSWQDMDIITAHLGESSFYMGVTAVAFGDPKKRRAGIGLESEAGPRGIKSGAPVSTLFAERYVHSGSAVQWTADHVHDIVSHSEWEFESSAEEGGIINYVGEKIDDAQKLKEIRQGKKNQNATGRRVPPEKLIRSLAWALHSESLELAFPYLAVHRFCWKMLRAVKQECDPLLREKFSAAYVENETELPFVVGYIFMANSGAGGAGPPDDRLLRAAAKVLNPFADTAGKFGMNLLGKMGFNIEFEDAE</sequence>
<keyword evidence="4" id="KW-1185">Reference proteome</keyword>
<name>A0ABR3XCY9_9PEZI</name>
<dbReference type="Proteomes" id="UP001583177">
    <property type="component" value="Unassembled WGS sequence"/>
</dbReference>
<dbReference type="EMBL" id="JAWRVE010000025">
    <property type="protein sequence ID" value="KAL1873478.1"/>
    <property type="molecule type" value="Genomic_DNA"/>
</dbReference>
<feature type="region of interest" description="Disordered" evidence="1">
    <location>
        <begin position="1"/>
        <end position="22"/>
    </location>
</feature>
<evidence type="ECO:0000256" key="1">
    <source>
        <dbReference type="SAM" id="MobiDB-lite"/>
    </source>
</evidence>
<dbReference type="PANTHER" id="PTHR38795:SF1">
    <property type="entry name" value="DUF6604 DOMAIN-CONTAINING PROTEIN"/>
    <property type="match status" value="1"/>
</dbReference>
<feature type="compositionally biased region" description="Low complexity" evidence="1">
    <location>
        <begin position="1"/>
        <end position="17"/>
    </location>
</feature>
<proteinExistence type="predicted"/>
<feature type="domain" description="DUF6604" evidence="2">
    <location>
        <begin position="6"/>
        <end position="129"/>
    </location>
</feature>
<evidence type="ECO:0000313" key="3">
    <source>
        <dbReference type="EMBL" id="KAL1873478.1"/>
    </source>
</evidence>
<reference evidence="3 4" key="1">
    <citation type="journal article" date="2024" name="IMA Fungus">
        <title>IMA Genome - F19 : A genome assembly and annotation guide to empower mycologists, including annotated draft genome sequences of Ceratocystis pirilliformis, Diaporthe australafricana, Fusarium ophioides, Paecilomyces lecythidis, and Sporothrix stenoceras.</title>
        <authorList>
            <person name="Aylward J."/>
            <person name="Wilson A.M."/>
            <person name="Visagie C.M."/>
            <person name="Spraker J."/>
            <person name="Barnes I."/>
            <person name="Buitendag C."/>
            <person name="Ceriani C."/>
            <person name="Del Mar Angel L."/>
            <person name="du Plessis D."/>
            <person name="Fuchs T."/>
            <person name="Gasser K."/>
            <person name="Kramer D."/>
            <person name="Li W."/>
            <person name="Munsamy K."/>
            <person name="Piso A."/>
            <person name="Price J.L."/>
            <person name="Sonnekus B."/>
            <person name="Thomas C."/>
            <person name="van der Nest A."/>
            <person name="van Dijk A."/>
            <person name="van Heerden A."/>
            <person name="van Vuuren N."/>
            <person name="Yilmaz N."/>
            <person name="Duong T.A."/>
            <person name="van der Merwe N.A."/>
            <person name="Wingfield M.J."/>
            <person name="Wingfield B.D."/>
        </authorList>
    </citation>
    <scope>NUCLEOTIDE SEQUENCE [LARGE SCALE GENOMIC DNA]</scope>
    <source>
        <strain evidence="3 4">CMW 18300</strain>
    </source>
</reference>
<evidence type="ECO:0000259" key="2">
    <source>
        <dbReference type="Pfam" id="PF20253"/>
    </source>
</evidence>
<dbReference type="PANTHER" id="PTHR38795">
    <property type="entry name" value="DUF6604 DOMAIN-CONTAINING PROTEIN"/>
    <property type="match status" value="1"/>
</dbReference>
<accession>A0ABR3XCY9</accession>
<gene>
    <name evidence="3" type="ORF">Daus18300_003841</name>
</gene>
<comment type="caution">
    <text evidence="3">The sequence shown here is derived from an EMBL/GenBank/DDBJ whole genome shotgun (WGS) entry which is preliminary data.</text>
</comment>
<evidence type="ECO:0000313" key="4">
    <source>
        <dbReference type="Proteomes" id="UP001583177"/>
    </source>
</evidence>